<dbReference type="EMBL" id="KZ293415">
    <property type="protein sequence ID" value="PBK77608.1"/>
    <property type="molecule type" value="Genomic_DNA"/>
</dbReference>
<reference evidence="2" key="1">
    <citation type="journal article" date="2017" name="Nat. Ecol. Evol.">
        <title>Genome expansion and lineage-specific genetic innovations in the forest pathogenic fungi Armillaria.</title>
        <authorList>
            <person name="Sipos G."/>
            <person name="Prasanna A.N."/>
            <person name="Walter M.C."/>
            <person name="O'Connor E."/>
            <person name="Balint B."/>
            <person name="Krizsan K."/>
            <person name="Kiss B."/>
            <person name="Hess J."/>
            <person name="Varga T."/>
            <person name="Slot J."/>
            <person name="Riley R."/>
            <person name="Boka B."/>
            <person name="Rigling D."/>
            <person name="Barry K."/>
            <person name="Lee J."/>
            <person name="Mihaltcheva S."/>
            <person name="LaButti K."/>
            <person name="Lipzen A."/>
            <person name="Waldron R."/>
            <person name="Moloney N.M."/>
            <person name="Sperisen C."/>
            <person name="Kredics L."/>
            <person name="Vagvoelgyi C."/>
            <person name="Patrignani A."/>
            <person name="Fitzpatrick D."/>
            <person name="Nagy I."/>
            <person name="Doyle S."/>
            <person name="Anderson J.B."/>
            <person name="Grigoriev I.V."/>
            <person name="Gueldener U."/>
            <person name="Muensterkoetter M."/>
            <person name="Nagy L.G."/>
        </authorList>
    </citation>
    <scope>NUCLEOTIDE SEQUENCE [LARGE SCALE GENOMIC DNA]</scope>
    <source>
        <strain evidence="2">28-4</strain>
    </source>
</reference>
<dbReference type="AlphaFoldDB" id="A0A2H3CGT8"/>
<evidence type="ECO:0000313" key="2">
    <source>
        <dbReference type="Proteomes" id="UP000218334"/>
    </source>
</evidence>
<dbReference type="Proteomes" id="UP000218334">
    <property type="component" value="Unassembled WGS sequence"/>
</dbReference>
<sequence>MSVGTAQSVECSATPSPKSSLVLQPVLGAIGRHWAGLLTHIGLGSWRILTASSTPSQSRHVIFDPDVYEIGCEHLNVQSDEPEYNRFTSVKLVAIVTSRTKPSRYFRVAFLVGLVGCNV</sequence>
<gene>
    <name evidence="1" type="ORF">ARMSODRAFT_148</name>
</gene>
<protein>
    <submittedName>
        <fullName evidence="1">Uncharacterized protein</fullName>
    </submittedName>
</protein>
<evidence type="ECO:0000313" key="1">
    <source>
        <dbReference type="EMBL" id="PBK77608.1"/>
    </source>
</evidence>
<keyword evidence="2" id="KW-1185">Reference proteome</keyword>
<proteinExistence type="predicted"/>
<organism evidence="1 2">
    <name type="scientific">Armillaria solidipes</name>
    <dbReference type="NCBI Taxonomy" id="1076256"/>
    <lineage>
        <taxon>Eukaryota</taxon>
        <taxon>Fungi</taxon>
        <taxon>Dikarya</taxon>
        <taxon>Basidiomycota</taxon>
        <taxon>Agaricomycotina</taxon>
        <taxon>Agaricomycetes</taxon>
        <taxon>Agaricomycetidae</taxon>
        <taxon>Agaricales</taxon>
        <taxon>Marasmiineae</taxon>
        <taxon>Physalacriaceae</taxon>
        <taxon>Armillaria</taxon>
    </lineage>
</organism>
<name>A0A2H3CGT8_9AGAR</name>
<accession>A0A2H3CGT8</accession>